<evidence type="ECO:0000313" key="1">
    <source>
        <dbReference type="EMBL" id="NHC37037.1"/>
    </source>
</evidence>
<sequence>MSIEKRVEAVAKNVEGKVQEAMSELTGDPKDKLEGQAKQEDAATMHAQEDVKDKAKDFIDKTF</sequence>
<dbReference type="Proteomes" id="UP000031532">
    <property type="component" value="Unassembled WGS sequence"/>
</dbReference>
<dbReference type="InterPro" id="IPR036629">
    <property type="entry name" value="YjbJ_sf"/>
</dbReference>
<comment type="caution">
    <text evidence="1">The sequence shown here is derived from an EMBL/GenBank/DDBJ whole genome shotgun (WGS) entry which is preliminary data.</text>
</comment>
<evidence type="ECO:0000313" key="2">
    <source>
        <dbReference type="Proteomes" id="UP000031532"/>
    </source>
</evidence>
<dbReference type="OrthoDB" id="465089at2"/>
<name>A0A9X5I6Z1_9CYAN</name>
<organism evidence="1 2">
    <name type="scientific">Scytonema millei VB511283</name>
    <dbReference type="NCBI Taxonomy" id="1245923"/>
    <lineage>
        <taxon>Bacteria</taxon>
        <taxon>Bacillati</taxon>
        <taxon>Cyanobacteriota</taxon>
        <taxon>Cyanophyceae</taxon>
        <taxon>Nostocales</taxon>
        <taxon>Scytonemataceae</taxon>
        <taxon>Scytonema</taxon>
    </lineage>
</organism>
<dbReference type="EMBL" id="JTJC03000006">
    <property type="protein sequence ID" value="NHC37037.1"/>
    <property type="molecule type" value="Genomic_DNA"/>
</dbReference>
<accession>A0A9X5I6Z1</accession>
<dbReference type="SUPFAM" id="SSF69047">
    <property type="entry name" value="Hypothetical protein YjbJ"/>
    <property type="match status" value="1"/>
</dbReference>
<dbReference type="AlphaFoldDB" id="A0A9X5I6Z1"/>
<reference evidence="1 2" key="1">
    <citation type="journal article" date="2015" name="Genome Announc.">
        <title>Draft Genome Sequence of the Terrestrial Cyanobacterium Scytonema millei VB511283, Isolated from Eastern India.</title>
        <authorList>
            <person name="Sen D."/>
            <person name="Chandrababunaidu M.M."/>
            <person name="Singh D."/>
            <person name="Sanghi N."/>
            <person name="Ghorai A."/>
            <person name="Mishra G.P."/>
            <person name="Madduluri M."/>
            <person name="Adhikary S.P."/>
            <person name="Tripathy S."/>
        </authorList>
    </citation>
    <scope>NUCLEOTIDE SEQUENCE [LARGE SCALE GENOMIC DNA]</scope>
    <source>
        <strain evidence="1 2">VB511283</strain>
    </source>
</reference>
<protein>
    <submittedName>
        <fullName evidence="1">CsbD family protein</fullName>
    </submittedName>
</protein>
<keyword evidence="2" id="KW-1185">Reference proteome</keyword>
<dbReference type="RefSeq" id="WP_015156289.1">
    <property type="nucleotide sequence ID" value="NZ_JTJC03000006.1"/>
</dbReference>
<dbReference type="Gene3D" id="1.10.1470.10">
    <property type="entry name" value="YjbJ"/>
    <property type="match status" value="1"/>
</dbReference>
<gene>
    <name evidence="1" type="ORF">QH73_0020770</name>
</gene>
<proteinExistence type="predicted"/>